<evidence type="ECO:0000313" key="1">
    <source>
        <dbReference type="EMBL" id="QCI67526.1"/>
    </source>
</evidence>
<name>A0A4D7BDW3_9HYPH</name>
<evidence type="ECO:0000313" key="2">
    <source>
        <dbReference type="Proteomes" id="UP000298781"/>
    </source>
</evidence>
<dbReference type="Proteomes" id="UP000298781">
    <property type="component" value="Chromosome"/>
</dbReference>
<dbReference type="RefSeq" id="WP_136962957.1">
    <property type="nucleotide sequence ID" value="NZ_CP039690.1"/>
</dbReference>
<gene>
    <name evidence="1" type="ORF">E8M01_26860</name>
</gene>
<accession>A0A4D7BDW3</accession>
<sequence>MPSKARLRDRTVQQQPARSKVVPLLAPTKGWSSEQNLAAMEPDTAPVLQNWYPEPDGISPRPGYVVQATGLGAPGPGAGAVNTLMSFVSGSARRLFAARGGNIYRCDVAGPVGAPVWTGAGNDQWQWTNFATAGGQFISAVNGADTPVLFNGTSFGTSPAITGVTGGALVNVFSSQSRLWYCQVNSADVWYLAAAAVGGAATLLPLGALLVKGGAIVAGGSWATDSGSGMSDLTVFVSSEGEVLIFSGTDPASAATWQLKGRYQIGKPLGFRSLVKFGGDLAILTQDGLMSLGAVMRLDRTAAQQGALTRNIRQAYAAAVKDDAASFGWQTIGFARGNKIFVNVPHAATGVTRQFVMNTLHGAWCEYRGIQAACFVEHDDKLYFGGANGTVYEAERGSIDDTMVIRCNGLSAFTDLGDPNSYKIASVLRATYRGRPDIRPYLAVAADYDLAPTFEEYELENAIGVFGTWGVSKWGQSTWGRGSGIGLSSGSLAWSQGQWNQRVWGGAVTVSDYTQSVFGAGRALAPAFRLNIYDGSPALEANFKLLRFDVSVEAGATL</sequence>
<organism evidence="1 2">
    <name type="scientific">Phreatobacter stygius</name>
    <dbReference type="NCBI Taxonomy" id="1940610"/>
    <lineage>
        <taxon>Bacteria</taxon>
        <taxon>Pseudomonadati</taxon>
        <taxon>Pseudomonadota</taxon>
        <taxon>Alphaproteobacteria</taxon>
        <taxon>Hyphomicrobiales</taxon>
        <taxon>Phreatobacteraceae</taxon>
        <taxon>Phreatobacter</taxon>
    </lineage>
</organism>
<dbReference type="EMBL" id="CP039690">
    <property type="protein sequence ID" value="QCI67526.1"/>
    <property type="molecule type" value="Genomic_DNA"/>
</dbReference>
<proteinExistence type="predicted"/>
<dbReference type="AlphaFoldDB" id="A0A4D7BDW3"/>
<dbReference type="KEGG" id="pstg:E8M01_26860"/>
<protein>
    <submittedName>
        <fullName evidence="1">Uncharacterized protein</fullName>
    </submittedName>
</protein>
<dbReference type="OrthoDB" id="7223544at2"/>
<keyword evidence="2" id="KW-1185">Reference proteome</keyword>
<reference evidence="1 2" key="1">
    <citation type="submission" date="2019-04" db="EMBL/GenBank/DDBJ databases">
        <title>Phreatobacter aquaticus sp. nov.</title>
        <authorList>
            <person name="Choi A."/>
        </authorList>
    </citation>
    <scope>NUCLEOTIDE SEQUENCE [LARGE SCALE GENOMIC DNA]</scope>
    <source>
        <strain evidence="1 2">KCTC 52518</strain>
    </source>
</reference>